<dbReference type="EMBL" id="CM000649">
    <property type="protein sequence ID" value="EED88743.1"/>
    <property type="molecule type" value="Genomic_DNA"/>
</dbReference>
<protein>
    <recommendedName>
        <fullName evidence="5">Guanylate cyclase domain-containing protein</fullName>
    </recommendedName>
</protein>
<evidence type="ECO:0000259" key="5">
    <source>
        <dbReference type="PROSITE" id="PS50125"/>
    </source>
</evidence>
<feature type="coiled-coil region" evidence="3">
    <location>
        <begin position="1142"/>
        <end position="1169"/>
    </location>
</feature>
<dbReference type="KEGG" id="tps:THAPSDRAFT_24827"/>
<dbReference type="InterPro" id="IPR029787">
    <property type="entry name" value="Nucleotide_cyclase"/>
</dbReference>
<evidence type="ECO:0000313" key="7">
    <source>
        <dbReference type="Proteomes" id="UP000001449"/>
    </source>
</evidence>
<gene>
    <name evidence="6" type="ORF">THAPSDRAFT_24827</name>
</gene>
<evidence type="ECO:0000256" key="1">
    <source>
        <dbReference type="ARBA" id="ARBA00022741"/>
    </source>
</evidence>
<dbReference type="HOGENOM" id="CLU_231428_0_0_1"/>
<evidence type="ECO:0000256" key="4">
    <source>
        <dbReference type="SAM" id="MobiDB-lite"/>
    </source>
</evidence>
<dbReference type="GO" id="GO:0035556">
    <property type="term" value="P:intracellular signal transduction"/>
    <property type="evidence" value="ECO:0007669"/>
    <property type="project" value="InterPro"/>
</dbReference>
<dbReference type="eggNOG" id="ENOG502RUM4">
    <property type="taxonomic scope" value="Eukaryota"/>
</dbReference>
<feature type="domain" description="Guanylate cyclase" evidence="5">
    <location>
        <begin position="573"/>
        <end position="627"/>
    </location>
</feature>
<dbReference type="GO" id="GO:0009190">
    <property type="term" value="P:cyclic nucleotide biosynthetic process"/>
    <property type="evidence" value="ECO:0007669"/>
    <property type="project" value="InterPro"/>
</dbReference>
<dbReference type="InterPro" id="IPR001054">
    <property type="entry name" value="A/G_cyclase"/>
</dbReference>
<dbReference type="RefSeq" id="XP_002293734.1">
    <property type="nucleotide sequence ID" value="XM_002293698.1"/>
</dbReference>
<proteinExistence type="predicted"/>
<accession>B8CCB8</accession>
<dbReference type="PANTHER" id="PTHR16305:SF28">
    <property type="entry name" value="GUANYLATE CYCLASE DOMAIN-CONTAINING PROTEIN"/>
    <property type="match status" value="1"/>
</dbReference>
<dbReference type="SUPFAM" id="SSF109604">
    <property type="entry name" value="HD-domain/PDEase-like"/>
    <property type="match status" value="1"/>
</dbReference>
<dbReference type="SUPFAM" id="SSF55073">
    <property type="entry name" value="Nucleotide cyclase"/>
    <property type="match status" value="2"/>
</dbReference>
<dbReference type="GO" id="GO:0004016">
    <property type="term" value="F:adenylate cyclase activity"/>
    <property type="evidence" value="ECO:0000318"/>
    <property type="project" value="GO_Central"/>
</dbReference>
<evidence type="ECO:0000256" key="3">
    <source>
        <dbReference type="SAM" id="Coils"/>
    </source>
</evidence>
<dbReference type="InterPro" id="IPR003607">
    <property type="entry name" value="HD/PDEase_dom"/>
</dbReference>
<evidence type="ECO:0000256" key="2">
    <source>
        <dbReference type="ARBA" id="ARBA00022840"/>
    </source>
</evidence>
<dbReference type="Proteomes" id="UP000001449">
    <property type="component" value="Chromosome 14"/>
</dbReference>
<dbReference type="SMART" id="SM00471">
    <property type="entry name" value="HDc"/>
    <property type="match status" value="1"/>
</dbReference>
<dbReference type="GO" id="GO:0005524">
    <property type="term" value="F:ATP binding"/>
    <property type="evidence" value="ECO:0007669"/>
    <property type="project" value="UniProtKB-KW"/>
</dbReference>
<keyword evidence="1" id="KW-0547">Nucleotide-binding</keyword>
<dbReference type="Pfam" id="PF00211">
    <property type="entry name" value="Guanylate_cyc"/>
    <property type="match status" value="2"/>
</dbReference>
<feature type="compositionally biased region" description="Polar residues" evidence="4">
    <location>
        <begin position="1560"/>
        <end position="1571"/>
    </location>
</feature>
<dbReference type="Pfam" id="PF00233">
    <property type="entry name" value="PDEase_I"/>
    <property type="match status" value="1"/>
</dbReference>
<dbReference type="InParanoid" id="B8CCB8"/>
<dbReference type="Gene3D" id="3.30.70.1230">
    <property type="entry name" value="Nucleotide cyclase"/>
    <property type="match status" value="2"/>
</dbReference>
<feature type="region of interest" description="Disordered" evidence="4">
    <location>
        <begin position="1560"/>
        <end position="1579"/>
    </location>
</feature>
<keyword evidence="2" id="KW-0067">ATP-binding</keyword>
<reference evidence="6 7" key="2">
    <citation type="journal article" date="2008" name="Nature">
        <title>The Phaeodactylum genome reveals the evolutionary history of diatom genomes.</title>
        <authorList>
            <person name="Bowler C."/>
            <person name="Allen A.E."/>
            <person name="Badger J.H."/>
            <person name="Grimwood J."/>
            <person name="Jabbari K."/>
            <person name="Kuo A."/>
            <person name="Maheswari U."/>
            <person name="Martens C."/>
            <person name="Maumus F."/>
            <person name="Otillar R.P."/>
            <person name="Rayko E."/>
            <person name="Salamov A."/>
            <person name="Vandepoele K."/>
            <person name="Beszteri B."/>
            <person name="Gruber A."/>
            <person name="Heijde M."/>
            <person name="Katinka M."/>
            <person name="Mock T."/>
            <person name="Valentin K."/>
            <person name="Verret F."/>
            <person name="Berges J.A."/>
            <person name="Brownlee C."/>
            <person name="Cadoret J.P."/>
            <person name="Chiovitti A."/>
            <person name="Choi C.J."/>
            <person name="Coesel S."/>
            <person name="De Martino A."/>
            <person name="Detter J.C."/>
            <person name="Durkin C."/>
            <person name="Falciatore A."/>
            <person name="Fournet J."/>
            <person name="Haruta M."/>
            <person name="Huysman M.J."/>
            <person name="Jenkins B.D."/>
            <person name="Jiroutova K."/>
            <person name="Jorgensen R.E."/>
            <person name="Joubert Y."/>
            <person name="Kaplan A."/>
            <person name="Kroger N."/>
            <person name="Kroth P.G."/>
            <person name="La Roche J."/>
            <person name="Lindquist E."/>
            <person name="Lommer M."/>
            <person name="Martin-Jezequel V."/>
            <person name="Lopez P.J."/>
            <person name="Lucas S."/>
            <person name="Mangogna M."/>
            <person name="McGinnis K."/>
            <person name="Medlin L.K."/>
            <person name="Montsant A."/>
            <person name="Oudot-Le Secq M.P."/>
            <person name="Napoli C."/>
            <person name="Obornik M."/>
            <person name="Parker M.S."/>
            <person name="Petit J.L."/>
            <person name="Porcel B.M."/>
            <person name="Poulsen N."/>
            <person name="Robison M."/>
            <person name="Rychlewski L."/>
            <person name="Rynearson T.A."/>
            <person name="Schmutz J."/>
            <person name="Shapiro H."/>
            <person name="Siaut M."/>
            <person name="Stanley M."/>
            <person name="Sussman M.R."/>
            <person name="Taylor A.R."/>
            <person name="Vardi A."/>
            <person name="von Dassow P."/>
            <person name="Vyverman W."/>
            <person name="Willis A."/>
            <person name="Wyrwicz L.S."/>
            <person name="Rokhsar D.S."/>
            <person name="Weissenbach J."/>
            <person name="Armbrust E.V."/>
            <person name="Green B.R."/>
            <person name="Van de Peer Y."/>
            <person name="Grigoriev I.V."/>
        </authorList>
    </citation>
    <scope>NUCLEOTIDE SEQUENCE [LARGE SCALE GENOMIC DNA]</scope>
    <source>
        <strain evidence="6 7">CCMP1335</strain>
    </source>
</reference>
<keyword evidence="7" id="KW-1185">Reference proteome</keyword>
<dbReference type="InterPro" id="IPR002073">
    <property type="entry name" value="PDEase_catalytic_dom"/>
</dbReference>
<dbReference type="FunFam" id="3.30.70.1230:FF:000017">
    <property type="entry name" value="Adenylate cyclase type 10"/>
    <property type="match status" value="1"/>
</dbReference>
<dbReference type="PROSITE" id="PS50125">
    <property type="entry name" value="GUANYLATE_CYCLASE_2"/>
    <property type="match status" value="2"/>
</dbReference>
<organism evidence="6 7">
    <name type="scientific">Thalassiosira pseudonana</name>
    <name type="common">Marine diatom</name>
    <name type="synonym">Cyclotella nana</name>
    <dbReference type="NCBI Taxonomy" id="35128"/>
    <lineage>
        <taxon>Eukaryota</taxon>
        <taxon>Sar</taxon>
        <taxon>Stramenopiles</taxon>
        <taxon>Ochrophyta</taxon>
        <taxon>Bacillariophyta</taxon>
        <taxon>Coscinodiscophyceae</taxon>
        <taxon>Thalassiosirophycidae</taxon>
        <taxon>Thalassiosirales</taxon>
        <taxon>Thalassiosiraceae</taxon>
        <taxon>Thalassiosira</taxon>
    </lineage>
</organism>
<dbReference type="CDD" id="cd07302">
    <property type="entry name" value="CHD"/>
    <property type="match status" value="2"/>
</dbReference>
<dbReference type="GO" id="GO:0005737">
    <property type="term" value="C:cytoplasm"/>
    <property type="evidence" value="ECO:0000318"/>
    <property type="project" value="GO_Central"/>
</dbReference>
<evidence type="ECO:0000313" key="6">
    <source>
        <dbReference type="EMBL" id="EED88743.1"/>
    </source>
</evidence>
<dbReference type="PaxDb" id="35128-Thaps24827"/>
<reference evidence="6 7" key="1">
    <citation type="journal article" date="2004" name="Science">
        <title>The genome of the diatom Thalassiosira pseudonana: ecology, evolution, and metabolism.</title>
        <authorList>
            <person name="Armbrust E.V."/>
            <person name="Berges J.A."/>
            <person name="Bowler C."/>
            <person name="Green B.R."/>
            <person name="Martinez D."/>
            <person name="Putnam N.H."/>
            <person name="Zhou S."/>
            <person name="Allen A.E."/>
            <person name="Apt K.E."/>
            <person name="Bechner M."/>
            <person name="Brzezinski M.A."/>
            <person name="Chaal B.K."/>
            <person name="Chiovitti A."/>
            <person name="Davis A.K."/>
            <person name="Demarest M.S."/>
            <person name="Detter J.C."/>
            <person name="Glavina T."/>
            <person name="Goodstein D."/>
            <person name="Hadi M.Z."/>
            <person name="Hellsten U."/>
            <person name="Hildebrand M."/>
            <person name="Jenkins B.D."/>
            <person name="Jurka J."/>
            <person name="Kapitonov V.V."/>
            <person name="Kroger N."/>
            <person name="Lau W.W."/>
            <person name="Lane T.W."/>
            <person name="Larimer F.W."/>
            <person name="Lippmeier J.C."/>
            <person name="Lucas S."/>
            <person name="Medina M."/>
            <person name="Montsant A."/>
            <person name="Obornik M."/>
            <person name="Parker M.S."/>
            <person name="Palenik B."/>
            <person name="Pazour G.J."/>
            <person name="Richardson P.M."/>
            <person name="Rynearson T.A."/>
            <person name="Saito M.A."/>
            <person name="Schwartz D.C."/>
            <person name="Thamatrakoln K."/>
            <person name="Valentin K."/>
            <person name="Vardi A."/>
            <person name="Wilkerson F.P."/>
            <person name="Rokhsar D.S."/>
        </authorList>
    </citation>
    <scope>NUCLEOTIDE SEQUENCE [LARGE SCALE GENOMIC DNA]</scope>
    <source>
        <strain evidence="6 7">CCMP1335</strain>
    </source>
</reference>
<dbReference type="GO" id="GO:0004114">
    <property type="term" value="F:3',5'-cyclic-nucleotide phosphodiesterase activity"/>
    <property type="evidence" value="ECO:0007669"/>
    <property type="project" value="InterPro"/>
</dbReference>
<dbReference type="Gene3D" id="1.10.1300.10">
    <property type="entry name" value="3'5'-cyclic nucleotide phosphodiesterase, catalytic domain"/>
    <property type="match status" value="1"/>
</dbReference>
<sequence>MGENGHCGNGSDAASMSNPAKYDDWIDLGRRCNLSADTADSNNVPRDQTDMIERCAAMLEDILATALDHDAHTSSSAAEETHARYCDTMAMTPALRSQIKIYVRHIASKYNNVGFHSFEHASHVMLSATKIIYMLQESSRAREESNNTNNDSDSSMDEIDCREYEVYSIGGTIFDPWLHFAIVLAALLHDVDHRGLPNAELLAESDPLALKYCSAECMNSYAEWNSLDIGLSLLQRSREFYLLNSIISKKEGLYSTVADLILCTDIASNERREIGIEKWEQSCVRPQRSSLSTVVMDNTTTKGLLKLNTPEAGRVIAEHIIQVADVSHTMQHFSTFLKWNEHLYQEVTAAFKTGEMMEEFCSAQASNAGDNDARKLRHPKENWYESQIDFYDFYLIPLAVRIDACGAFLEEHKFTPLAVNNKAMWIKMGKDCTELMVSRVETVDRSLPLPIRSVLVETKGHPREWSLRRTSSISDCKEASRLDEDDADSCATEENNYAVPGSTSTSYRQLSFVSSASATRLRAESRNMRRRSNDLTDNVDASINAVVPNILVKQVVESLRREVHSAPPHLQMSALRGDISGFTKLAQSYPIEDFKTFINQYFTKIIDIVLAFTGEVVKFAGDAVYAIWTSDLNDESDSKDKFHSVCIERCTACAITINALCNNYKISKSYNNRRRSSMDMSVASSDRSQGDVLYKYQDKNAKYEERGSILNVYCGVSEGVMAGIDVLSSNRAEFFLFGKPLEDVAKAERLAGPGELVVSPSVYELLRRNEGTSLPSKLVFTNVESQFQRVSWPGRPTLDEMLFFFKDQRVEASQSAQFMIADLVQSTIVSNPSNSAEVDPSSIETDLARFLERHRHAAARDTDEKFTAELRRVVVLFIRINYEPDLPEDPSEDREILEMFQSIYSIITECVASRLGQVRQFINDDKGTVYIASFGLRGSVPRHLTDTAIDAAIDAQKKLRDVLNKECSIGITLGKIFCGQTGSFQRYEYSLLGPSVNLSARLMARGSWGQINCDEGIKQYTSRRYDFSISGRYQVKGYNDLVPFFVPNERAAGKNHKEQDDVVTFYMQNPDVVNLVDGIIEMCQDKTNTQPHITLIQGNESNGKDAFMSAILKQLRLFNSSLILEANKCYHDDPFFCFTPIISRILLSFEEVQERLEELKKRHKRSSALASFLATSGFKTDLYPCGVDIVPAELRPYLSLINDFVFKGFPLLNSSLEVKRMKDGEKVDKCIEVLHGLILQFLELRQEPGILCISDIDSLDRYSGRLLRRIMNSKVNLHVIGGQDDSSEALVDFVRPSNFDNDSQVNIRAVSLPSLDRRATFQLFLWSLRNDLSSDDRGRINHNDVHDMIFQLSGDAHGCTRLAHAFGTQLSSERQSNGSVDVLECLKCFLSTTPSDFEEVLLFRMDKMSPEEQMLLKIASIAGFDSYCFSQNILEAILLALSQHGVSGEVEEAGNLNDEQCDVPMSIGGNVPLSVGASEEVNQFSYMLQDDKFEQTLDSLVSQKFLEEVNIEMSDLSSLDSAMYRFRSAREQSVVNGLMLNDQKRRIHYEVAGYYSKSLTRGGSDSLSQENDSSVSDMTSMTSLPATDWELTHIIALHYDLAEVPIPAMLNYFESSSQLASLGVRDKAHGRLLSAYLMLEKILHDAATQELEVDEHLFRRRQLVGCMVQTIGNGEMKESLKVLTRDHLHLAFSGDIVAFTKGLQMLMKFGQSTGTIEEEGYLFGSELYLQTILLVLLTLEDGAFATLTTGLSSYLGQQEIIQVKRDKGDDDDDEFCLDDLTVSFPAFSGLLTFYRDSPIGANQVQETFLASMFVAVTKEANQVIHELRTKCILSHLYLKHGNVAKALEECEGIKEIYDHDLHSLELVTMYGMDWSIVCIGTMASTYLFQGRFAAARHNIEFLEGQLTKLDEFASSTKAMTRGTIASYYLLLREFEKAAEISKGIAETKYGFFFKPFGVLVEELANRELSLHQQKKFDGPDSNLLDILSTDAVHGVNLKRSMLSQSAETLCDRGIEALQASVCFVVMRNLELHEQSEEVLMRQIRYCQAGLVYLKQTLGQTDANNHERRKNFLACLFLRATLLRWHHRLQEQLQHSYNEHVDDILGIEGCEVETAKQSLDECYELSVIYSYPFMQLLVGKSLVDFGYVDPSEGDKLMQKAFSSIDPADVAVFLGIRFVSNNN</sequence>
<feature type="domain" description="Guanylate cyclase" evidence="5">
    <location>
        <begin position="874"/>
        <end position="1003"/>
    </location>
</feature>
<dbReference type="GeneID" id="7452660"/>
<dbReference type="InterPro" id="IPR036971">
    <property type="entry name" value="PDEase_catalytic_dom_sf"/>
</dbReference>
<dbReference type="PANTHER" id="PTHR16305">
    <property type="entry name" value="TESTICULAR SOLUBLE ADENYLYL CYCLASE"/>
    <property type="match status" value="1"/>
</dbReference>
<keyword evidence="3" id="KW-0175">Coiled coil</keyword>
<name>B8CCB8_THAPS</name>